<reference evidence="1" key="1">
    <citation type="submission" date="2023-03" db="EMBL/GenBank/DDBJ databases">
        <title>Massive genome expansion in bonnet fungi (Mycena s.s.) driven by repeated elements and novel gene families across ecological guilds.</title>
        <authorList>
            <consortium name="Lawrence Berkeley National Laboratory"/>
            <person name="Harder C.B."/>
            <person name="Miyauchi S."/>
            <person name="Viragh M."/>
            <person name="Kuo A."/>
            <person name="Thoen E."/>
            <person name="Andreopoulos B."/>
            <person name="Lu D."/>
            <person name="Skrede I."/>
            <person name="Drula E."/>
            <person name="Henrissat B."/>
            <person name="Morin E."/>
            <person name="Kohler A."/>
            <person name="Barry K."/>
            <person name="LaButti K."/>
            <person name="Morin E."/>
            <person name="Salamov A."/>
            <person name="Lipzen A."/>
            <person name="Mereny Z."/>
            <person name="Hegedus B."/>
            <person name="Baldrian P."/>
            <person name="Stursova M."/>
            <person name="Weitz H."/>
            <person name="Taylor A."/>
            <person name="Grigoriev I.V."/>
            <person name="Nagy L.G."/>
            <person name="Martin F."/>
            <person name="Kauserud H."/>
        </authorList>
    </citation>
    <scope>NUCLEOTIDE SEQUENCE</scope>
    <source>
        <strain evidence="1">CBHHK067</strain>
    </source>
</reference>
<sequence length="196" mass="21388">MTQLGIPLSELASKIFQEVLRLSGALPTRWSPRQLNVHRWHLIKSTTIYPRLCEVADLLKITEPELLDKLYVTPLAGYIFVGVHNSSSLYSVQDVTGGALCALTKKSAENAAQVATTMYTGSSFSTAQTFLANLINPSAAVSGRQRTGMDGKLTARNRPLIFRSRCQDGAGRGAAYGPRPTRKDGDGVHPYQFGLY</sequence>
<proteinExistence type="predicted"/>
<evidence type="ECO:0000313" key="1">
    <source>
        <dbReference type="EMBL" id="KAJ7689799.1"/>
    </source>
</evidence>
<comment type="caution">
    <text evidence="1">The sequence shown here is derived from an EMBL/GenBank/DDBJ whole genome shotgun (WGS) entry which is preliminary data.</text>
</comment>
<keyword evidence="2" id="KW-1185">Reference proteome</keyword>
<accession>A0AAD7DGM5</accession>
<protein>
    <submittedName>
        <fullName evidence="1">Uncharacterized protein</fullName>
    </submittedName>
</protein>
<name>A0AAD7DGM5_MYCRO</name>
<gene>
    <name evidence="1" type="ORF">B0H17DRAFT_1134740</name>
</gene>
<organism evidence="1 2">
    <name type="scientific">Mycena rosella</name>
    <name type="common">Pink bonnet</name>
    <name type="synonym">Agaricus rosellus</name>
    <dbReference type="NCBI Taxonomy" id="1033263"/>
    <lineage>
        <taxon>Eukaryota</taxon>
        <taxon>Fungi</taxon>
        <taxon>Dikarya</taxon>
        <taxon>Basidiomycota</taxon>
        <taxon>Agaricomycotina</taxon>
        <taxon>Agaricomycetes</taxon>
        <taxon>Agaricomycetidae</taxon>
        <taxon>Agaricales</taxon>
        <taxon>Marasmiineae</taxon>
        <taxon>Mycenaceae</taxon>
        <taxon>Mycena</taxon>
    </lineage>
</organism>
<dbReference type="EMBL" id="JARKIE010000069">
    <property type="protein sequence ID" value="KAJ7689799.1"/>
    <property type="molecule type" value="Genomic_DNA"/>
</dbReference>
<evidence type="ECO:0000313" key="2">
    <source>
        <dbReference type="Proteomes" id="UP001221757"/>
    </source>
</evidence>
<dbReference type="Proteomes" id="UP001221757">
    <property type="component" value="Unassembled WGS sequence"/>
</dbReference>
<dbReference type="AlphaFoldDB" id="A0AAD7DGM5"/>